<sequence length="277" mass="32349">MRRRAHPSRYPVRSRSPPLPYASPSLTSFLTHIDIPIQLTGPKVFARNHIPTCSQHFVAFENPSKRHPSSPPAQPPNIDSPDRARGPLPSMAFPNTYTLWAGPSRRTLPSLTSCTTRIVRYLTVLSLLTLASSQDDIGICLPARPGADYAPYVAKPKNLYHWTGDWSRYRAGWHATHPWDRVNLLLKLWAVFWVMRLYSIMLRDREEIRRWWAKHNEDVARDRREQNELTITDENGMDCRMELEGRVDKRIRVMGRVAEEGEFWVEETKEEEYWDMR</sequence>
<protein>
    <submittedName>
        <fullName evidence="2">Uncharacterized protein</fullName>
    </submittedName>
</protein>
<feature type="region of interest" description="Disordered" evidence="1">
    <location>
        <begin position="62"/>
        <end position="87"/>
    </location>
</feature>
<proteinExistence type="predicted"/>
<gene>
    <name evidence="2" type="ORF">BCR34DRAFT_587017</name>
</gene>
<organism evidence="2 3">
    <name type="scientific">Clohesyomyces aquaticus</name>
    <dbReference type="NCBI Taxonomy" id="1231657"/>
    <lineage>
        <taxon>Eukaryota</taxon>
        <taxon>Fungi</taxon>
        <taxon>Dikarya</taxon>
        <taxon>Ascomycota</taxon>
        <taxon>Pezizomycotina</taxon>
        <taxon>Dothideomycetes</taxon>
        <taxon>Pleosporomycetidae</taxon>
        <taxon>Pleosporales</taxon>
        <taxon>Lindgomycetaceae</taxon>
        <taxon>Clohesyomyces</taxon>
    </lineage>
</organism>
<dbReference type="AlphaFoldDB" id="A0A1Y1ZR90"/>
<keyword evidence="3" id="KW-1185">Reference proteome</keyword>
<comment type="caution">
    <text evidence="2">The sequence shown here is derived from an EMBL/GenBank/DDBJ whole genome shotgun (WGS) entry which is preliminary data.</text>
</comment>
<name>A0A1Y1ZR90_9PLEO</name>
<evidence type="ECO:0000313" key="2">
    <source>
        <dbReference type="EMBL" id="ORY12738.1"/>
    </source>
</evidence>
<reference evidence="2 3" key="1">
    <citation type="submission" date="2016-07" db="EMBL/GenBank/DDBJ databases">
        <title>Pervasive Adenine N6-methylation of Active Genes in Fungi.</title>
        <authorList>
            <consortium name="DOE Joint Genome Institute"/>
            <person name="Mondo S.J."/>
            <person name="Dannebaum R.O."/>
            <person name="Kuo R.C."/>
            <person name="Labutti K."/>
            <person name="Haridas S."/>
            <person name="Kuo A."/>
            <person name="Salamov A."/>
            <person name="Ahrendt S.R."/>
            <person name="Lipzen A."/>
            <person name="Sullivan W."/>
            <person name="Andreopoulos W.B."/>
            <person name="Clum A."/>
            <person name="Lindquist E."/>
            <person name="Daum C."/>
            <person name="Ramamoorthy G.K."/>
            <person name="Gryganskyi A."/>
            <person name="Culley D."/>
            <person name="Magnuson J.K."/>
            <person name="James T.Y."/>
            <person name="O'Malley M.A."/>
            <person name="Stajich J.E."/>
            <person name="Spatafora J.W."/>
            <person name="Visel A."/>
            <person name="Grigoriev I.V."/>
        </authorList>
    </citation>
    <scope>NUCLEOTIDE SEQUENCE [LARGE SCALE GENOMIC DNA]</scope>
    <source>
        <strain evidence="2 3">CBS 115471</strain>
    </source>
</reference>
<accession>A0A1Y1ZR90</accession>
<evidence type="ECO:0000313" key="3">
    <source>
        <dbReference type="Proteomes" id="UP000193144"/>
    </source>
</evidence>
<evidence type="ECO:0000256" key="1">
    <source>
        <dbReference type="SAM" id="MobiDB-lite"/>
    </source>
</evidence>
<dbReference type="EMBL" id="MCFA01000048">
    <property type="protein sequence ID" value="ORY12738.1"/>
    <property type="molecule type" value="Genomic_DNA"/>
</dbReference>
<dbReference type="Proteomes" id="UP000193144">
    <property type="component" value="Unassembled WGS sequence"/>
</dbReference>